<protein>
    <recommendedName>
        <fullName evidence="1">Reverse transcriptase domain-containing protein</fullName>
    </recommendedName>
</protein>
<dbReference type="EMBL" id="CAXIEN010000128">
    <property type="protein sequence ID" value="CAL1280129.1"/>
    <property type="molecule type" value="Genomic_DNA"/>
</dbReference>
<evidence type="ECO:0000313" key="3">
    <source>
        <dbReference type="Proteomes" id="UP001497382"/>
    </source>
</evidence>
<dbReference type="PROSITE" id="PS50878">
    <property type="entry name" value="RT_POL"/>
    <property type="match status" value="1"/>
</dbReference>
<dbReference type="InterPro" id="IPR000477">
    <property type="entry name" value="RT_dom"/>
</dbReference>
<accession>A0AAV2AAV7</accession>
<evidence type="ECO:0000313" key="2">
    <source>
        <dbReference type="EMBL" id="CAL1280129.1"/>
    </source>
</evidence>
<dbReference type="Proteomes" id="UP001497382">
    <property type="component" value="Unassembled WGS sequence"/>
</dbReference>
<comment type="caution">
    <text evidence="2">The sequence shown here is derived from an EMBL/GenBank/DDBJ whole genome shotgun (WGS) entry which is preliminary data.</text>
</comment>
<feature type="domain" description="Reverse transcriptase" evidence="1">
    <location>
        <begin position="43"/>
        <end position="170"/>
    </location>
</feature>
<sequence length="170" mass="19583">MWELKKAIQKTKNSTPGADNIPANWFKNLDDTSLHKILFMFQQQLDSSVLPKFWKHAIVVPIPKPNKDKSKLNSYRPIALTSVFCKIFERILVHRMITYLTIQKKLNPNQHGILPFRNTHTAIYKITAAVSEARKHKFFFIGVSLDIKCAYDSVHVDDLVYKCLQIGITG</sequence>
<dbReference type="InterPro" id="IPR043502">
    <property type="entry name" value="DNA/RNA_pol_sf"/>
</dbReference>
<proteinExistence type="predicted"/>
<organism evidence="2 3">
    <name type="scientific">Larinioides sclopetarius</name>
    <dbReference type="NCBI Taxonomy" id="280406"/>
    <lineage>
        <taxon>Eukaryota</taxon>
        <taxon>Metazoa</taxon>
        <taxon>Ecdysozoa</taxon>
        <taxon>Arthropoda</taxon>
        <taxon>Chelicerata</taxon>
        <taxon>Arachnida</taxon>
        <taxon>Araneae</taxon>
        <taxon>Araneomorphae</taxon>
        <taxon>Entelegynae</taxon>
        <taxon>Araneoidea</taxon>
        <taxon>Araneidae</taxon>
        <taxon>Larinioides</taxon>
    </lineage>
</organism>
<dbReference type="PANTHER" id="PTHR19446">
    <property type="entry name" value="REVERSE TRANSCRIPTASES"/>
    <property type="match status" value="1"/>
</dbReference>
<keyword evidence="3" id="KW-1185">Reference proteome</keyword>
<dbReference type="AlphaFoldDB" id="A0AAV2AAV7"/>
<evidence type="ECO:0000259" key="1">
    <source>
        <dbReference type="PROSITE" id="PS50878"/>
    </source>
</evidence>
<dbReference type="Pfam" id="PF00078">
    <property type="entry name" value="RVT_1"/>
    <property type="match status" value="1"/>
</dbReference>
<reference evidence="2 3" key="1">
    <citation type="submission" date="2024-04" db="EMBL/GenBank/DDBJ databases">
        <authorList>
            <person name="Rising A."/>
            <person name="Reimegard J."/>
            <person name="Sonavane S."/>
            <person name="Akerstrom W."/>
            <person name="Nylinder S."/>
            <person name="Hedman E."/>
            <person name="Kallberg Y."/>
        </authorList>
    </citation>
    <scope>NUCLEOTIDE SEQUENCE [LARGE SCALE GENOMIC DNA]</scope>
</reference>
<name>A0AAV2AAV7_9ARAC</name>
<gene>
    <name evidence="2" type="ORF">LARSCL_LOCUS10783</name>
</gene>
<dbReference type="SUPFAM" id="SSF56672">
    <property type="entry name" value="DNA/RNA polymerases"/>
    <property type="match status" value="1"/>
</dbReference>
<dbReference type="GO" id="GO:0071897">
    <property type="term" value="P:DNA biosynthetic process"/>
    <property type="evidence" value="ECO:0007669"/>
    <property type="project" value="UniProtKB-ARBA"/>
</dbReference>